<keyword evidence="1" id="KW-0812">Transmembrane</keyword>
<dbReference type="AlphaFoldDB" id="A0A3M8DIA6"/>
<dbReference type="RefSeq" id="WP_122918369.1">
    <property type="nucleotide sequence ID" value="NZ_RHHQ01000010.1"/>
</dbReference>
<proteinExistence type="predicted"/>
<comment type="caution">
    <text evidence="2">The sequence shown here is derived from an EMBL/GenBank/DDBJ whole genome shotgun (WGS) entry which is preliminary data.</text>
</comment>
<feature type="transmembrane region" description="Helical" evidence="1">
    <location>
        <begin position="33"/>
        <end position="55"/>
    </location>
</feature>
<protein>
    <submittedName>
        <fullName evidence="2">Uncharacterized protein</fullName>
    </submittedName>
</protein>
<evidence type="ECO:0000313" key="2">
    <source>
        <dbReference type="EMBL" id="RNB87764.1"/>
    </source>
</evidence>
<keyword evidence="3" id="KW-1185">Reference proteome</keyword>
<sequence length="132" mass="14976">MLECDILFCERLVYFGKKKRGYKQCFQKDAMDVIGNLSAAVSGARGFVPIAGLILRIRNRKKPRNQADISQQHMMCGTTSRHVMKALRNSRRAFSFSSTVDVGRDGDSSFSMRGHLHQDERISSFHVDKSFS</sequence>
<reference evidence="2 3" key="1">
    <citation type="submission" date="2018-10" db="EMBL/GenBank/DDBJ databases">
        <title>Phylogenomics of Brevibacillus.</title>
        <authorList>
            <person name="Dunlap C."/>
        </authorList>
    </citation>
    <scope>NUCLEOTIDE SEQUENCE [LARGE SCALE GENOMIC DNA]</scope>
    <source>
        <strain evidence="2 3">JCM 15716</strain>
    </source>
</reference>
<keyword evidence="1" id="KW-1133">Transmembrane helix</keyword>
<evidence type="ECO:0000256" key="1">
    <source>
        <dbReference type="SAM" id="Phobius"/>
    </source>
</evidence>
<dbReference type="EMBL" id="RHHQ01000010">
    <property type="protein sequence ID" value="RNB87764.1"/>
    <property type="molecule type" value="Genomic_DNA"/>
</dbReference>
<dbReference type="Proteomes" id="UP000271031">
    <property type="component" value="Unassembled WGS sequence"/>
</dbReference>
<evidence type="ECO:0000313" key="3">
    <source>
        <dbReference type="Proteomes" id="UP000271031"/>
    </source>
</evidence>
<keyword evidence="1" id="KW-0472">Membrane</keyword>
<gene>
    <name evidence="2" type="ORF">EDM56_13080</name>
</gene>
<accession>A0A3M8DIA6</accession>
<organism evidence="2 3">
    <name type="scientific">Brevibacillus fluminis</name>
    <dbReference type="NCBI Taxonomy" id="511487"/>
    <lineage>
        <taxon>Bacteria</taxon>
        <taxon>Bacillati</taxon>
        <taxon>Bacillota</taxon>
        <taxon>Bacilli</taxon>
        <taxon>Bacillales</taxon>
        <taxon>Paenibacillaceae</taxon>
        <taxon>Brevibacillus</taxon>
    </lineage>
</organism>
<name>A0A3M8DIA6_9BACL</name>